<dbReference type="SUPFAM" id="SSF47095">
    <property type="entry name" value="HMG-box"/>
    <property type="match status" value="1"/>
</dbReference>
<gene>
    <name evidence="3" type="ORF">HK097_011168</name>
</gene>
<dbReference type="GO" id="GO:0005634">
    <property type="term" value="C:nucleus"/>
    <property type="evidence" value="ECO:0007669"/>
    <property type="project" value="TreeGrafter"/>
</dbReference>
<dbReference type="PANTHER" id="PTHR23099">
    <property type="entry name" value="TRANSCRIPTIONAL REGULATOR"/>
    <property type="match status" value="1"/>
</dbReference>
<evidence type="ECO:0000256" key="1">
    <source>
        <dbReference type="SAM" id="MobiDB-lite"/>
    </source>
</evidence>
<feature type="compositionally biased region" description="Acidic residues" evidence="1">
    <location>
        <begin position="590"/>
        <end position="599"/>
    </location>
</feature>
<feature type="compositionally biased region" description="Low complexity" evidence="1">
    <location>
        <begin position="290"/>
        <end position="301"/>
    </location>
</feature>
<feature type="compositionally biased region" description="Gly residues" evidence="1">
    <location>
        <begin position="118"/>
        <end position="128"/>
    </location>
</feature>
<dbReference type="AlphaFoldDB" id="A0AAD5X9A3"/>
<dbReference type="Proteomes" id="UP001212841">
    <property type="component" value="Unassembled WGS sequence"/>
</dbReference>
<feature type="compositionally biased region" description="Low complexity" evidence="1">
    <location>
        <begin position="260"/>
        <end position="269"/>
    </location>
</feature>
<evidence type="ECO:0000259" key="2">
    <source>
        <dbReference type="SMART" id="SM00731"/>
    </source>
</evidence>
<feature type="compositionally biased region" description="Acidic residues" evidence="1">
    <location>
        <begin position="328"/>
        <end position="338"/>
    </location>
</feature>
<dbReference type="GO" id="GO:0006950">
    <property type="term" value="P:response to stress"/>
    <property type="evidence" value="ECO:0007669"/>
    <property type="project" value="UniProtKB-ARBA"/>
</dbReference>
<feature type="compositionally biased region" description="Acidic residues" evidence="1">
    <location>
        <begin position="462"/>
        <end position="471"/>
    </location>
</feature>
<feature type="region of interest" description="Disordered" evidence="1">
    <location>
        <begin position="78"/>
        <end position="137"/>
    </location>
</feature>
<sequence>MLGPPSTPTRQTHSHPLKYLYTQYLSTYILPSNPSSTPSSFDPQTFRRKLDKEIGSTPYFEDQSYYWLTPGYYTLPTETDTSSSDDDHDDVVGASSSRNTQMQRAMSSVGSTPVSIGRQGGNGDGLNGGRSVHGVEGGEARESELVWMERMKEVEGDVKVESPIRLHPALERGLKMQEEEAGRKSKIFMRQSLPNLDFEYDEDDAEDDDVAVGDGEYRMIDHVENSRPVELIGSASDYQKEEDSNRDQVSHADSNLHSRPQSPLQTTPQCTPPTKSPICELPQPQNAPPSSDADSSEYLSLSDDDRDSNIQEDLPDALNEPDMKTEEEALDELIEDSTMDVPTSISTQDEVDYPDLVDRLPPHDEISVPHPDIGVNRPEEKREVKTQEEDEEWGFQTIAPSNITTKFDSNLSKDTTQKLESSQQNRSPPTTRIPAAKPKLASYLQTLFSKSQSPPTHSDSENASDEAEEASTDSSSVAGTEGSGDSLSSSDSDSEVAASEDEDEYESDFIDDGDVEQEEEEEEKVPTEVRKMFRRMSLAAGGRRVSVLGSDDRRRSRGRKSVSKVDSEEDGDGEDSPVRVRKARRRFVIEDSEDEDEEDVGVREGGGTRLSFARESGDVGTSGDMKKWRNVVSSDSEDKEERVVSTASPAPVFLDGKENKVVVDEEWGSSGPISNTKTILGTPIKSLTKSIWSPDEKALGTPKMPSALLTPATGRIKRGMSPFQTPLQTPSKLAFARRREGLTRELYKDFNQRVFGGKLGDDMEVFWSVKLNKTAGRTYTFRTGSGEWVNTARIELSTKVVDDLEKLRNTLMHEMCHAAAWLVNKVCKPPHGDVFKYWGFRAMEVYPDVEVTTCHSYEINYKYTYVCTNDLCGNSYGRHSRSINTDQSGCGKCKSRLTLVEPARVKKDGTPYKENRYNLFVKEHFKTVKAENPDWDNGTVLKSLAARFKGLGVTD</sequence>
<feature type="compositionally biased region" description="Polar residues" evidence="1">
    <location>
        <begin position="398"/>
        <end position="430"/>
    </location>
</feature>
<feature type="compositionally biased region" description="Acidic residues" evidence="1">
    <location>
        <begin position="492"/>
        <end position="523"/>
    </location>
</feature>
<dbReference type="InterPro" id="IPR036910">
    <property type="entry name" value="HMG_box_dom_sf"/>
</dbReference>
<feature type="domain" description="SprT-like" evidence="2">
    <location>
        <begin position="740"/>
        <end position="900"/>
    </location>
</feature>
<accession>A0AAD5X9A3</accession>
<reference evidence="3" key="1">
    <citation type="submission" date="2020-05" db="EMBL/GenBank/DDBJ databases">
        <title>Phylogenomic resolution of chytrid fungi.</title>
        <authorList>
            <person name="Stajich J.E."/>
            <person name="Amses K."/>
            <person name="Simmons R."/>
            <person name="Seto K."/>
            <person name="Myers J."/>
            <person name="Bonds A."/>
            <person name="Quandt C.A."/>
            <person name="Barry K."/>
            <person name="Liu P."/>
            <person name="Grigoriev I."/>
            <person name="Longcore J.E."/>
            <person name="James T.Y."/>
        </authorList>
    </citation>
    <scope>NUCLEOTIDE SEQUENCE</scope>
    <source>
        <strain evidence="3">JEL0318</strain>
    </source>
</reference>
<dbReference type="Pfam" id="PF10263">
    <property type="entry name" value="SprT-like"/>
    <property type="match status" value="1"/>
</dbReference>
<comment type="caution">
    <text evidence="3">The sequence shown here is derived from an EMBL/GenBank/DDBJ whole genome shotgun (WGS) entry which is preliminary data.</text>
</comment>
<feature type="compositionally biased region" description="Polar residues" evidence="1">
    <location>
        <begin position="443"/>
        <end position="457"/>
    </location>
</feature>
<dbReference type="PANTHER" id="PTHR23099:SF0">
    <property type="entry name" value="GERM CELL NUCLEAR ACIDIC PROTEIN"/>
    <property type="match status" value="1"/>
</dbReference>
<dbReference type="SMART" id="SM00731">
    <property type="entry name" value="SprT"/>
    <property type="match status" value="1"/>
</dbReference>
<organism evidence="3 4">
    <name type="scientific">Rhizophlyctis rosea</name>
    <dbReference type="NCBI Taxonomy" id="64517"/>
    <lineage>
        <taxon>Eukaryota</taxon>
        <taxon>Fungi</taxon>
        <taxon>Fungi incertae sedis</taxon>
        <taxon>Chytridiomycota</taxon>
        <taxon>Chytridiomycota incertae sedis</taxon>
        <taxon>Chytridiomycetes</taxon>
        <taxon>Rhizophlyctidales</taxon>
        <taxon>Rhizophlyctidaceae</taxon>
        <taxon>Rhizophlyctis</taxon>
    </lineage>
</organism>
<dbReference type="CDD" id="cd00084">
    <property type="entry name" value="HMG-box_SF"/>
    <property type="match status" value="1"/>
</dbReference>
<evidence type="ECO:0000313" key="3">
    <source>
        <dbReference type="EMBL" id="KAJ3057163.1"/>
    </source>
</evidence>
<dbReference type="InterPro" id="IPR006640">
    <property type="entry name" value="SprT-like_domain"/>
</dbReference>
<feature type="region of interest" description="Disordered" evidence="1">
    <location>
        <begin position="237"/>
        <end position="626"/>
    </location>
</feature>
<proteinExistence type="predicted"/>
<feature type="compositionally biased region" description="Basic and acidic residues" evidence="1">
    <location>
        <begin position="238"/>
        <end position="256"/>
    </location>
</feature>
<feature type="compositionally biased region" description="Basic and acidic residues" evidence="1">
    <location>
        <begin position="377"/>
        <end position="387"/>
    </location>
</feature>
<protein>
    <recommendedName>
        <fullName evidence="2">SprT-like domain-containing protein</fullName>
    </recommendedName>
</protein>
<dbReference type="EMBL" id="JADGJD010000009">
    <property type="protein sequence ID" value="KAJ3057163.1"/>
    <property type="molecule type" value="Genomic_DNA"/>
</dbReference>
<name>A0AAD5X9A3_9FUNG</name>
<keyword evidence="4" id="KW-1185">Reference proteome</keyword>
<feature type="compositionally biased region" description="Basic and acidic residues" evidence="1">
    <location>
        <begin position="356"/>
        <end position="367"/>
    </location>
</feature>
<feature type="compositionally biased region" description="Polar residues" evidence="1">
    <location>
        <begin position="98"/>
        <end position="114"/>
    </location>
</feature>
<evidence type="ECO:0000313" key="4">
    <source>
        <dbReference type="Proteomes" id="UP001212841"/>
    </source>
</evidence>